<reference evidence="15" key="1">
    <citation type="submission" date="2017-09" db="EMBL/GenBank/DDBJ databases">
        <title>Contemporary evolution of a Lepidopteran species, Heliothis virescens, in response to modern agricultural practices.</title>
        <authorList>
            <person name="Fritz M.L."/>
            <person name="Deyonke A.M."/>
            <person name="Papanicolaou A."/>
            <person name="Micinski S."/>
            <person name="Westbrook J."/>
            <person name="Gould F."/>
        </authorList>
    </citation>
    <scope>NUCLEOTIDE SEQUENCE [LARGE SCALE GENOMIC DNA]</scope>
    <source>
        <strain evidence="15">HvINT-</strain>
        <tissue evidence="15">Whole body</tissue>
    </source>
</reference>
<evidence type="ECO:0000256" key="9">
    <source>
        <dbReference type="ARBA" id="ARBA00023034"/>
    </source>
</evidence>
<feature type="domain" description="Fucosyltransferase N-terminal" evidence="14">
    <location>
        <begin position="59"/>
        <end position="170"/>
    </location>
</feature>
<evidence type="ECO:0000256" key="5">
    <source>
        <dbReference type="ARBA" id="ARBA00022679"/>
    </source>
</evidence>
<comment type="pathway">
    <text evidence="2">Protein modification; protein glycosylation.</text>
</comment>
<evidence type="ECO:0000256" key="3">
    <source>
        <dbReference type="ARBA" id="ARBA00008919"/>
    </source>
</evidence>
<evidence type="ECO:0000259" key="13">
    <source>
        <dbReference type="Pfam" id="PF00852"/>
    </source>
</evidence>
<evidence type="ECO:0000259" key="14">
    <source>
        <dbReference type="Pfam" id="PF17039"/>
    </source>
</evidence>
<accession>A0A2A4JYW9</accession>
<comment type="caution">
    <text evidence="15">The sequence shown here is derived from an EMBL/GenBank/DDBJ whole genome shotgun (WGS) entry which is preliminary data.</text>
</comment>
<dbReference type="GO" id="GO:0032580">
    <property type="term" value="C:Golgi cisterna membrane"/>
    <property type="evidence" value="ECO:0007669"/>
    <property type="project" value="UniProtKB-SubCell"/>
</dbReference>
<evidence type="ECO:0000256" key="11">
    <source>
        <dbReference type="ARBA" id="ARBA00023180"/>
    </source>
</evidence>
<evidence type="ECO:0000256" key="8">
    <source>
        <dbReference type="ARBA" id="ARBA00022989"/>
    </source>
</evidence>
<dbReference type="EC" id="2.4.1.-" evidence="12"/>
<evidence type="ECO:0000256" key="6">
    <source>
        <dbReference type="ARBA" id="ARBA00022692"/>
    </source>
</evidence>
<keyword evidence="11" id="KW-0325">Glycoprotein</keyword>
<dbReference type="AlphaFoldDB" id="A0A2A4JYW9"/>
<sequence>MSPLLKFSNYPPFNAATENVLYSDNFKIWTDRFILHYAHIIPGFQEFSYNETILSNISTKYILVWDQYYLITSKRGNQLFPRLQCRVNNCIFTENKDLFDGDYTQFDAVLFAEQVLGQGVKLPERRAQSQIYIFTTIESSYQAPACEVHNDDFFNWTFTYRLDSDVVWPHFIVRNVTRDVVAPSINVQWNKYFKKHISPGILKILGSKTKAAAWLVSDCKSDSARDNYLTRLQENLYHFSLQIDVYGDCSNKKCPADNCGEMLSRDYYFYMAFESSFSEDYVTEMVLHGYHNYVVPIVYGGANYTRFLPPGSYLNARELHPYNLAYIMYQAIKRPMKYHQFFRWTNYYTLDKVLTANHPLCNLCEALNSEKAKITKMYKNFRFWWNGRNGMKWCLSRNFWNETSLLHVDIRDMFHMY</sequence>
<organism evidence="15">
    <name type="scientific">Heliothis virescens</name>
    <name type="common">Tobacco budworm moth</name>
    <dbReference type="NCBI Taxonomy" id="7102"/>
    <lineage>
        <taxon>Eukaryota</taxon>
        <taxon>Metazoa</taxon>
        <taxon>Ecdysozoa</taxon>
        <taxon>Arthropoda</taxon>
        <taxon>Hexapoda</taxon>
        <taxon>Insecta</taxon>
        <taxon>Pterygota</taxon>
        <taxon>Neoptera</taxon>
        <taxon>Endopterygota</taxon>
        <taxon>Lepidoptera</taxon>
        <taxon>Glossata</taxon>
        <taxon>Ditrysia</taxon>
        <taxon>Noctuoidea</taxon>
        <taxon>Noctuidae</taxon>
        <taxon>Heliothinae</taxon>
        <taxon>Heliothis</taxon>
    </lineage>
</organism>
<name>A0A2A4JYW9_HELVI</name>
<dbReference type="SUPFAM" id="SSF53756">
    <property type="entry name" value="UDP-Glycosyltransferase/glycogen phosphorylase"/>
    <property type="match status" value="1"/>
</dbReference>
<keyword evidence="5 12" id="KW-0808">Transferase</keyword>
<gene>
    <name evidence="15" type="ORF">B5V51_8488</name>
</gene>
<feature type="domain" description="Fucosyltransferase C-terminal" evidence="13">
    <location>
        <begin position="207"/>
        <end position="384"/>
    </location>
</feature>
<evidence type="ECO:0000313" key="15">
    <source>
        <dbReference type="EMBL" id="PCG76878.1"/>
    </source>
</evidence>
<dbReference type="InterPro" id="IPR038577">
    <property type="entry name" value="GT10-like_C_sf"/>
</dbReference>
<evidence type="ECO:0000256" key="2">
    <source>
        <dbReference type="ARBA" id="ARBA00004922"/>
    </source>
</evidence>
<dbReference type="PANTHER" id="PTHR48438:SF1">
    <property type="entry name" value="ALPHA-(1,3)-FUCOSYLTRANSFERASE C-RELATED"/>
    <property type="match status" value="1"/>
</dbReference>
<dbReference type="Pfam" id="PF00852">
    <property type="entry name" value="Glyco_transf_10"/>
    <property type="match status" value="1"/>
</dbReference>
<dbReference type="Pfam" id="PF17039">
    <property type="entry name" value="Glyco_tran_10_N"/>
    <property type="match status" value="1"/>
</dbReference>
<keyword evidence="8" id="KW-1133">Transmembrane helix</keyword>
<comment type="subcellular location">
    <subcellularLocation>
        <location evidence="1 12">Golgi apparatus</location>
        <location evidence="1 12">Golgi stack membrane</location>
        <topology evidence="1 12">Single-pass type II membrane protein</topology>
    </subcellularLocation>
</comment>
<proteinExistence type="inferred from homology"/>
<dbReference type="UniPathway" id="UPA00378"/>
<dbReference type="InterPro" id="IPR001503">
    <property type="entry name" value="Glyco_trans_10"/>
</dbReference>
<dbReference type="EMBL" id="NWSH01000372">
    <property type="protein sequence ID" value="PCG76878.1"/>
    <property type="molecule type" value="Genomic_DNA"/>
</dbReference>
<keyword evidence="10" id="KW-0472">Membrane</keyword>
<dbReference type="GO" id="GO:0008417">
    <property type="term" value="F:fucosyltransferase activity"/>
    <property type="evidence" value="ECO:0007669"/>
    <property type="project" value="InterPro"/>
</dbReference>
<evidence type="ECO:0000256" key="7">
    <source>
        <dbReference type="ARBA" id="ARBA00022968"/>
    </source>
</evidence>
<evidence type="ECO:0000256" key="1">
    <source>
        <dbReference type="ARBA" id="ARBA00004447"/>
    </source>
</evidence>
<dbReference type="PANTHER" id="PTHR48438">
    <property type="entry name" value="ALPHA-(1,3)-FUCOSYLTRANSFERASE C-RELATED"/>
    <property type="match status" value="1"/>
</dbReference>
<dbReference type="Gene3D" id="3.40.50.11660">
    <property type="entry name" value="Glycosyl transferase family 10, C-terminal domain"/>
    <property type="match status" value="1"/>
</dbReference>
<evidence type="ECO:0000256" key="4">
    <source>
        <dbReference type="ARBA" id="ARBA00022676"/>
    </source>
</evidence>
<dbReference type="InterPro" id="IPR031481">
    <property type="entry name" value="Glyco_tran_10_N"/>
</dbReference>
<protein>
    <recommendedName>
        <fullName evidence="12">Fucosyltransferase</fullName>
        <ecNumber evidence="12">2.4.1.-</ecNumber>
    </recommendedName>
</protein>
<comment type="similarity">
    <text evidence="3 12">Belongs to the glycosyltransferase 10 family.</text>
</comment>
<keyword evidence="6 12" id="KW-0812">Transmembrane</keyword>
<dbReference type="STRING" id="7102.A0A2A4JYW9"/>
<keyword evidence="7" id="KW-0735">Signal-anchor</keyword>
<evidence type="ECO:0000256" key="12">
    <source>
        <dbReference type="RuleBase" id="RU003832"/>
    </source>
</evidence>
<keyword evidence="9 12" id="KW-0333">Golgi apparatus</keyword>
<evidence type="ECO:0000256" key="10">
    <source>
        <dbReference type="ARBA" id="ARBA00023136"/>
    </source>
</evidence>
<keyword evidence="4 12" id="KW-0328">Glycosyltransferase</keyword>
<dbReference type="InterPro" id="IPR055270">
    <property type="entry name" value="Glyco_tran_10_C"/>
</dbReference>